<accession>A0ACC6RWL3</accession>
<gene>
    <name evidence="1" type="ORF">VSR83_38860</name>
</gene>
<evidence type="ECO:0000313" key="1">
    <source>
        <dbReference type="EMBL" id="MEM5405890.1"/>
    </source>
</evidence>
<proteinExistence type="predicted"/>
<evidence type="ECO:0000313" key="2">
    <source>
        <dbReference type="Proteomes" id="UP001392318"/>
    </source>
</evidence>
<organism evidence="1 2">
    <name type="scientific">Paraburkholderia unamae</name>
    <dbReference type="NCBI Taxonomy" id="219649"/>
    <lineage>
        <taxon>Bacteria</taxon>
        <taxon>Pseudomonadati</taxon>
        <taxon>Pseudomonadota</taxon>
        <taxon>Betaproteobacteria</taxon>
        <taxon>Burkholderiales</taxon>
        <taxon>Burkholderiaceae</taxon>
        <taxon>Paraburkholderia</taxon>
    </lineage>
</organism>
<comment type="caution">
    <text evidence="1">The sequence shown here is derived from an EMBL/GenBank/DDBJ whole genome shotgun (WGS) entry which is preliminary data.</text>
</comment>
<sequence>MLRVLDAVQRRAALSVYVRRLSSMGIPSDLDTTDAEDGKRFDDEPDIPAIFRELHAYHADYRPLANAQFVFLRTAD</sequence>
<reference evidence="1" key="1">
    <citation type="submission" date="2024-01" db="EMBL/GenBank/DDBJ databases">
        <title>The diversity of rhizobia nodulating Mimosa spp. in eleven states of Brazil covering several biomes is determined by host plant, location, and edaphic factors.</title>
        <authorList>
            <person name="Rouws L."/>
            <person name="Barauna A."/>
            <person name="Beukes C."/>
            <person name="De Faria S.M."/>
            <person name="Gross E."/>
            <person name="Dos Reis Junior F.B."/>
            <person name="Simon M."/>
            <person name="Maluk M."/>
            <person name="Odee D.W."/>
            <person name="Kenicer G."/>
            <person name="Young J.P.W."/>
            <person name="Reis V.M."/>
            <person name="Zilli J."/>
            <person name="James E.K."/>
        </authorList>
    </citation>
    <scope>NUCLEOTIDE SEQUENCE</scope>
    <source>
        <strain evidence="1">JPY452</strain>
    </source>
</reference>
<dbReference type="Proteomes" id="UP001392318">
    <property type="component" value="Unassembled WGS sequence"/>
</dbReference>
<name>A0ACC6RWL3_9BURK</name>
<protein>
    <submittedName>
        <fullName evidence="1">Uncharacterized protein</fullName>
    </submittedName>
</protein>
<dbReference type="EMBL" id="JAYMRU010000050">
    <property type="protein sequence ID" value="MEM5405890.1"/>
    <property type="molecule type" value="Genomic_DNA"/>
</dbReference>
<keyword evidence="2" id="KW-1185">Reference proteome</keyword>